<dbReference type="Pfam" id="PF24336">
    <property type="entry name" value="DUF7504"/>
    <property type="match status" value="1"/>
</dbReference>
<keyword evidence="3" id="KW-1185">Reference proteome</keyword>
<sequence length="250" mass="27514">MDTGDEDCAAQADVSPGLTAALDDLKRRGSALLVVGAVPADVYREVSAQMLGDGGSAPRRRLLVTGASDGERDSRLKVVRRRTPEWTRLLEFDGLARGAATATPSRTTATPSSPDTSMEATFNPDSLRRRVEGDVAQLGIEIAKTVDQFERISGGLAPAELRVAFDCLPTLVAEYGEETAFRFSHVLANHIRGVDGMVHCWLPRDRDDQLVRTLEPLFDATVELRLEETHLQQRWHFRDVDLSSDWLCLG</sequence>
<dbReference type="RefSeq" id="WP_089878080.1">
    <property type="nucleotide sequence ID" value="NZ_FOYS01000002.1"/>
</dbReference>
<proteinExistence type="predicted"/>
<evidence type="ECO:0000313" key="2">
    <source>
        <dbReference type="EMBL" id="SFR43438.1"/>
    </source>
</evidence>
<reference evidence="3" key="1">
    <citation type="submission" date="2016-10" db="EMBL/GenBank/DDBJ databases">
        <authorList>
            <person name="Varghese N."/>
            <person name="Submissions S."/>
        </authorList>
    </citation>
    <scope>NUCLEOTIDE SEQUENCE [LARGE SCALE GENOMIC DNA]</scope>
    <source>
        <strain evidence="3">CGMCC 1.8711</strain>
    </source>
</reference>
<gene>
    <name evidence="2" type="ORF">SAMN04488124_1277</name>
</gene>
<organism evidence="2 3">
    <name type="scientific">Halogeometricum limi</name>
    <dbReference type="NCBI Taxonomy" id="555875"/>
    <lineage>
        <taxon>Archaea</taxon>
        <taxon>Methanobacteriati</taxon>
        <taxon>Methanobacteriota</taxon>
        <taxon>Stenosarchaea group</taxon>
        <taxon>Halobacteria</taxon>
        <taxon>Halobacteriales</taxon>
        <taxon>Haloferacaceae</taxon>
        <taxon>Halogeometricum</taxon>
    </lineage>
</organism>
<evidence type="ECO:0000313" key="3">
    <source>
        <dbReference type="Proteomes" id="UP000243250"/>
    </source>
</evidence>
<evidence type="ECO:0000256" key="1">
    <source>
        <dbReference type="SAM" id="MobiDB-lite"/>
    </source>
</evidence>
<dbReference type="InterPro" id="IPR055927">
    <property type="entry name" value="DUF7504"/>
</dbReference>
<protein>
    <submittedName>
        <fullName evidence="2">Uncharacterized protein</fullName>
    </submittedName>
</protein>
<name>A0A1I6GMP8_9EURY</name>
<dbReference type="OrthoDB" id="252760at2157"/>
<accession>A0A1I6GMP8</accession>
<dbReference type="EMBL" id="FOYS01000002">
    <property type="protein sequence ID" value="SFR43438.1"/>
    <property type="molecule type" value="Genomic_DNA"/>
</dbReference>
<dbReference type="STRING" id="555875.SAMN04488124_1277"/>
<feature type="region of interest" description="Disordered" evidence="1">
    <location>
        <begin position="100"/>
        <end position="119"/>
    </location>
</feature>
<feature type="compositionally biased region" description="Low complexity" evidence="1">
    <location>
        <begin position="100"/>
        <end position="117"/>
    </location>
</feature>
<dbReference type="AlphaFoldDB" id="A0A1I6GMP8"/>
<dbReference type="Proteomes" id="UP000243250">
    <property type="component" value="Unassembled WGS sequence"/>
</dbReference>